<reference evidence="2 3" key="1">
    <citation type="submission" date="2016-11" db="EMBL/GenBank/DDBJ databases">
        <authorList>
            <person name="Jaros S."/>
            <person name="Januszkiewicz K."/>
            <person name="Wedrychowicz H."/>
        </authorList>
    </citation>
    <scope>NUCLEOTIDE SEQUENCE [LARGE SCALE GENOMIC DNA]</scope>
    <source>
        <strain evidence="2 3">DSM 19980</strain>
    </source>
</reference>
<dbReference type="RefSeq" id="WP_072823568.1">
    <property type="nucleotide sequence ID" value="NZ_FQUJ01000011.1"/>
</dbReference>
<evidence type="ECO:0000313" key="2">
    <source>
        <dbReference type="EMBL" id="SHF42731.1"/>
    </source>
</evidence>
<dbReference type="EMBL" id="FQUJ01000011">
    <property type="protein sequence ID" value="SHF42731.1"/>
    <property type="molecule type" value="Genomic_DNA"/>
</dbReference>
<keyword evidence="1" id="KW-0472">Membrane</keyword>
<sequence>MQRLYFLTPDPQTTVTIANELNDLGLRRSEVHIMARDRRQLNDTGLREATLLQTSDAVNASKRGLLIGIPLGLVVGIAAATVLSIPGQAGNFALVIGLGIFGGLFGLWASTLVGVSVPDIKVEKFQHAYKRGAILMMVDVPGAREKEISDTIRRHHPDVEIEKITEEERRHAEGQGN</sequence>
<accession>A0A1M5BJM1</accession>
<dbReference type="Proteomes" id="UP000184346">
    <property type="component" value="Unassembled WGS sequence"/>
</dbReference>
<protein>
    <recommendedName>
        <fullName evidence="4">DUF1269 domain-containing protein</fullName>
    </recommendedName>
</protein>
<dbReference type="AlphaFoldDB" id="A0A1M5BJM1"/>
<name>A0A1M5BJM1_9GAMM</name>
<evidence type="ECO:0008006" key="4">
    <source>
        <dbReference type="Google" id="ProtNLM"/>
    </source>
</evidence>
<evidence type="ECO:0000256" key="1">
    <source>
        <dbReference type="SAM" id="Phobius"/>
    </source>
</evidence>
<gene>
    <name evidence="2" type="ORF">SAMN02745148_02613</name>
</gene>
<keyword evidence="1" id="KW-1133">Transmembrane helix</keyword>
<feature type="transmembrane region" description="Helical" evidence="1">
    <location>
        <begin position="65"/>
        <end position="86"/>
    </location>
</feature>
<keyword evidence="3" id="KW-1185">Reference proteome</keyword>
<dbReference type="STRING" id="1121942.SAMN02745148_02613"/>
<dbReference type="OrthoDB" id="8775484at2"/>
<evidence type="ECO:0000313" key="3">
    <source>
        <dbReference type="Proteomes" id="UP000184346"/>
    </source>
</evidence>
<proteinExistence type="predicted"/>
<organism evidence="2 3">
    <name type="scientific">Modicisalibacter ilicicola DSM 19980</name>
    <dbReference type="NCBI Taxonomy" id="1121942"/>
    <lineage>
        <taxon>Bacteria</taxon>
        <taxon>Pseudomonadati</taxon>
        <taxon>Pseudomonadota</taxon>
        <taxon>Gammaproteobacteria</taxon>
        <taxon>Oceanospirillales</taxon>
        <taxon>Halomonadaceae</taxon>
        <taxon>Modicisalibacter</taxon>
    </lineage>
</organism>
<keyword evidence="1" id="KW-0812">Transmembrane</keyword>
<feature type="transmembrane region" description="Helical" evidence="1">
    <location>
        <begin position="92"/>
        <end position="115"/>
    </location>
</feature>